<protein>
    <submittedName>
        <fullName evidence="1">Uncharacterized protein</fullName>
    </submittedName>
</protein>
<keyword evidence="2" id="KW-1185">Reference proteome</keyword>
<sequence>MVIAVAKGKNFLFNPTFWKYNIQVTADVNIEVSRRSTVLQSHPLADNRRNEIIWTLTAIIIGLGEVDLYHGTLGRRISRR</sequence>
<proteinExistence type="predicted"/>
<gene>
    <name evidence="1" type="ORF">ANN_15648</name>
</gene>
<dbReference type="Proteomes" id="UP001148838">
    <property type="component" value="Unassembled WGS sequence"/>
</dbReference>
<name>A0ABQ8SGY3_PERAM</name>
<reference evidence="1 2" key="1">
    <citation type="journal article" date="2022" name="Allergy">
        <title>Genome assembly and annotation of Periplaneta americana reveal a comprehensive cockroach allergen profile.</title>
        <authorList>
            <person name="Wang L."/>
            <person name="Xiong Q."/>
            <person name="Saelim N."/>
            <person name="Wang L."/>
            <person name="Nong W."/>
            <person name="Wan A.T."/>
            <person name="Shi M."/>
            <person name="Liu X."/>
            <person name="Cao Q."/>
            <person name="Hui J.H.L."/>
            <person name="Sookrung N."/>
            <person name="Leung T.F."/>
            <person name="Tungtrongchitr A."/>
            <person name="Tsui S.K.W."/>
        </authorList>
    </citation>
    <scope>NUCLEOTIDE SEQUENCE [LARGE SCALE GENOMIC DNA]</scope>
    <source>
        <strain evidence="1">PWHHKU_190912</strain>
    </source>
</reference>
<organism evidence="1 2">
    <name type="scientific">Periplaneta americana</name>
    <name type="common">American cockroach</name>
    <name type="synonym">Blatta americana</name>
    <dbReference type="NCBI Taxonomy" id="6978"/>
    <lineage>
        <taxon>Eukaryota</taxon>
        <taxon>Metazoa</taxon>
        <taxon>Ecdysozoa</taxon>
        <taxon>Arthropoda</taxon>
        <taxon>Hexapoda</taxon>
        <taxon>Insecta</taxon>
        <taxon>Pterygota</taxon>
        <taxon>Neoptera</taxon>
        <taxon>Polyneoptera</taxon>
        <taxon>Dictyoptera</taxon>
        <taxon>Blattodea</taxon>
        <taxon>Blattoidea</taxon>
        <taxon>Blattidae</taxon>
        <taxon>Blattinae</taxon>
        <taxon>Periplaneta</taxon>
    </lineage>
</organism>
<accession>A0ABQ8SGY3</accession>
<comment type="caution">
    <text evidence="1">The sequence shown here is derived from an EMBL/GenBank/DDBJ whole genome shotgun (WGS) entry which is preliminary data.</text>
</comment>
<dbReference type="EMBL" id="JAJSOF020000027">
    <property type="protein sequence ID" value="KAJ4433389.1"/>
    <property type="molecule type" value="Genomic_DNA"/>
</dbReference>
<evidence type="ECO:0000313" key="2">
    <source>
        <dbReference type="Proteomes" id="UP001148838"/>
    </source>
</evidence>
<evidence type="ECO:0000313" key="1">
    <source>
        <dbReference type="EMBL" id="KAJ4433389.1"/>
    </source>
</evidence>